<dbReference type="Gene3D" id="3.40.50.20">
    <property type="match status" value="1"/>
</dbReference>
<dbReference type="InterPro" id="IPR016301">
    <property type="entry name" value="Ade2_fungi/plant"/>
</dbReference>
<dbReference type="Pfam" id="PF17769">
    <property type="entry name" value="PurK_C"/>
    <property type="match status" value="1"/>
</dbReference>
<dbReference type="OrthoDB" id="15425at2759"/>
<evidence type="ECO:0000256" key="11">
    <source>
        <dbReference type="PIRNR" id="PIRNR001340"/>
    </source>
</evidence>
<evidence type="ECO:0000256" key="8">
    <source>
        <dbReference type="ARBA" id="ARBA00022793"/>
    </source>
</evidence>
<evidence type="ECO:0000256" key="9">
    <source>
        <dbReference type="ARBA" id="ARBA00022840"/>
    </source>
</evidence>
<evidence type="ECO:0000256" key="4">
    <source>
        <dbReference type="ARBA" id="ARBA00012329"/>
    </source>
</evidence>
<dbReference type="OMA" id="ITFDHEH"/>
<gene>
    <name evidence="13" type="ORF">H072_10796</name>
</gene>
<keyword evidence="7 11" id="KW-0658">Purine biosynthesis</keyword>
<dbReference type="SMART" id="SM01001">
    <property type="entry name" value="AIRC"/>
    <property type="match status" value="1"/>
</dbReference>
<evidence type="ECO:0000256" key="2">
    <source>
        <dbReference type="ARBA" id="ARBA00004747"/>
    </source>
</evidence>
<dbReference type="InterPro" id="IPR033747">
    <property type="entry name" value="PurE_ClassI"/>
</dbReference>
<dbReference type="HAMAP" id="MF_01928">
    <property type="entry name" value="PurK"/>
    <property type="match status" value="1"/>
</dbReference>
<dbReference type="SUPFAM" id="SSF52255">
    <property type="entry name" value="N5-CAIR mutase (phosphoribosylaminoimidazole carboxylase, PurE)"/>
    <property type="match status" value="1"/>
</dbReference>
<dbReference type="PANTHER" id="PTHR11609:SF5">
    <property type="entry name" value="PHOSPHORIBOSYLAMINOIMIDAZOLE CARBOXYLASE"/>
    <property type="match status" value="1"/>
</dbReference>
<dbReference type="PANTHER" id="PTHR11609">
    <property type="entry name" value="PURINE BIOSYNTHESIS PROTEIN 6/7, PUR6/7"/>
    <property type="match status" value="1"/>
</dbReference>
<evidence type="ECO:0000256" key="10">
    <source>
        <dbReference type="ARBA" id="ARBA00023239"/>
    </source>
</evidence>
<dbReference type="GO" id="GO:0046872">
    <property type="term" value="F:metal ion binding"/>
    <property type="evidence" value="ECO:0007669"/>
    <property type="project" value="InterPro"/>
</dbReference>
<dbReference type="InterPro" id="IPR000031">
    <property type="entry name" value="PurE_dom"/>
</dbReference>
<evidence type="ECO:0000259" key="12">
    <source>
        <dbReference type="PROSITE" id="PS50975"/>
    </source>
</evidence>
<evidence type="ECO:0000256" key="3">
    <source>
        <dbReference type="ARBA" id="ARBA00006114"/>
    </source>
</evidence>
<dbReference type="GO" id="GO:0005524">
    <property type="term" value="F:ATP binding"/>
    <property type="evidence" value="ECO:0007669"/>
    <property type="project" value="UniProtKB-UniRule"/>
</dbReference>
<comment type="caution">
    <text evidence="13">The sequence shown here is derived from an EMBL/GenBank/DDBJ whole genome shotgun (WGS) entry which is preliminary data.</text>
</comment>
<evidence type="ECO:0000256" key="5">
    <source>
        <dbReference type="ARBA" id="ARBA00021059"/>
    </source>
</evidence>
<dbReference type="SUPFAM" id="SSF51246">
    <property type="entry name" value="Rudiment single hybrid motif"/>
    <property type="match status" value="1"/>
</dbReference>
<dbReference type="InterPro" id="IPR013815">
    <property type="entry name" value="ATP_grasp_subdomain_1"/>
</dbReference>
<dbReference type="STRING" id="1284197.S7ZYH6"/>
<dbReference type="Pfam" id="PF22660">
    <property type="entry name" value="RS_preATP-grasp-like"/>
    <property type="match status" value="1"/>
</dbReference>
<comment type="pathway">
    <text evidence="2 11">Purine metabolism; IMP biosynthesis via de novo pathway; 5-amino-1-(5-phospho-D-ribosyl)imidazole-4-carboxylate from 5-amino-1-(5-phospho-D-ribosyl)imidazole (carboxylase route): step 1/1.</text>
</comment>
<dbReference type="Gene3D" id="3.40.50.1970">
    <property type="match status" value="1"/>
</dbReference>
<dbReference type="GO" id="GO:0004638">
    <property type="term" value="F:phosphoribosylaminoimidazole carboxylase activity"/>
    <property type="evidence" value="ECO:0007669"/>
    <property type="project" value="UniProtKB-UniRule"/>
</dbReference>
<comment type="catalytic activity">
    <reaction evidence="1 11">
        <text>5-amino-1-(5-phospho-D-ribosyl)imidazole-4-carboxylate + H(+) = 5-amino-1-(5-phospho-beta-D-ribosyl)imidazole + CO2</text>
        <dbReference type="Rhea" id="RHEA:10792"/>
        <dbReference type="ChEBI" id="CHEBI:15378"/>
        <dbReference type="ChEBI" id="CHEBI:16526"/>
        <dbReference type="ChEBI" id="CHEBI:77657"/>
        <dbReference type="ChEBI" id="CHEBI:137981"/>
        <dbReference type="EC" id="4.1.1.21"/>
    </reaction>
</comment>
<dbReference type="SUPFAM" id="SSF52440">
    <property type="entry name" value="PreATP-grasp domain"/>
    <property type="match status" value="1"/>
</dbReference>
<dbReference type="InterPro" id="IPR005875">
    <property type="entry name" value="PurK"/>
</dbReference>
<dbReference type="PROSITE" id="PS50975">
    <property type="entry name" value="ATP_GRASP"/>
    <property type="match status" value="1"/>
</dbReference>
<dbReference type="InterPro" id="IPR011054">
    <property type="entry name" value="Rudment_hybrid_motif"/>
</dbReference>
<dbReference type="Pfam" id="PF02222">
    <property type="entry name" value="ATP-grasp"/>
    <property type="match status" value="1"/>
</dbReference>
<dbReference type="EMBL" id="AQGS01001030">
    <property type="protein sequence ID" value="EPS35795.1"/>
    <property type="molecule type" value="Genomic_DNA"/>
</dbReference>
<dbReference type="InterPro" id="IPR011761">
    <property type="entry name" value="ATP-grasp"/>
</dbReference>
<sequence length="610" mass="66495">MAKKPVIGILGGGQLGRMLQEQAALLGVELLALDEAGSPVRQINQNDKHVTGSFRDPEKIRELAKRCDVLTVEIEHVNTQVLEEIATVGVDVGDGQMKKVPVHPSWETIRLIQDKYLQKEHFKKAGIPIAPQMVVESGDAMLASFQEAGKNFGFPFMLKSRKESYDGRGNFKINGPEDFEGAIQSMGKLSLYAEKFQPFTKELAVMVIRTEDDAGKLRDTYAYPAVETIHEDSICTKVFYPPRQVSAKVGEEARKLASDVIKTVNGRGVFAVEMFVLEDGSLVVNEVAPRPHNSGHYTIEAVPYMSQYRAQLCSILDIIPPSIKLQPRVSSAIMVNILGGAKEDSHDPLVDLTHSLYDDNMDIFLHLYGKSSKPSRKIGHITAISYSPDVNLEQLAAPLIKAADDIRQERINSNSVQLRPTVAATSQAPIASPSTTSRNTSNPLVVITMGSDSDLHVLQGAFEILELFKVPYDFTITSAHRTPVRMSELAKSAADRGIRVLIAAAGGAAALPGMLASETPIPVIGVPVKATHLDGQDSLLSIVQMPRGCPVATVGINNSTNAAMLAVRILGTADAGYRKAMADYMEKMCREVEVKAARLQEIGWKAYLKK</sequence>
<keyword evidence="9 11" id="KW-0067">ATP-binding</keyword>
<feature type="domain" description="ATP-grasp" evidence="12">
    <location>
        <begin position="119"/>
        <end position="316"/>
    </location>
</feature>
<evidence type="ECO:0000313" key="13">
    <source>
        <dbReference type="EMBL" id="EPS35795.1"/>
    </source>
</evidence>
<dbReference type="InterPro" id="IPR040686">
    <property type="entry name" value="PurK_C"/>
</dbReference>
<dbReference type="PIRSF" id="PIRSF001340">
    <property type="entry name" value="AIR_carboxylase"/>
    <property type="match status" value="1"/>
</dbReference>
<dbReference type="Pfam" id="PF00731">
    <property type="entry name" value="AIRC"/>
    <property type="match status" value="1"/>
</dbReference>
<dbReference type="Gene3D" id="3.30.470.20">
    <property type="entry name" value="ATP-grasp fold, B domain"/>
    <property type="match status" value="1"/>
</dbReference>
<keyword evidence="14" id="KW-1185">Reference proteome</keyword>
<dbReference type="NCBIfam" id="TIGR01161">
    <property type="entry name" value="purK"/>
    <property type="match status" value="1"/>
</dbReference>
<reference evidence="13 14" key="1">
    <citation type="journal article" date="2013" name="PLoS Genet.">
        <title>Genomic mechanisms accounting for the adaptation to parasitism in nematode-trapping fungi.</title>
        <authorList>
            <person name="Meerupati T."/>
            <person name="Andersson K.M."/>
            <person name="Friman E."/>
            <person name="Kumar D."/>
            <person name="Tunlid A."/>
            <person name="Ahren D."/>
        </authorList>
    </citation>
    <scope>NUCLEOTIDE SEQUENCE [LARGE SCALE GENOMIC DNA]</scope>
    <source>
        <strain evidence="13 14">CBS 200.50</strain>
    </source>
</reference>
<comment type="similarity">
    <text evidence="3 11">In the C-terminal section; belongs to the AIR carboxylase family. Class I subfamily.</text>
</comment>
<dbReference type="InterPro" id="IPR054350">
    <property type="entry name" value="PurT/PurK_preATP-grasp"/>
</dbReference>
<dbReference type="NCBIfam" id="TIGR01162">
    <property type="entry name" value="purE"/>
    <property type="match status" value="1"/>
</dbReference>
<dbReference type="UniPathway" id="UPA00074">
    <property type="reaction ID" value="UER00130"/>
</dbReference>
<dbReference type="SUPFAM" id="SSF56059">
    <property type="entry name" value="Glutathione synthetase ATP-binding domain-like"/>
    <property type="match status" value="1"/>
</dbReference>
<dbReference type="InterPro" id="IPR016185">
    <property type="entry name" value="PreATP-grasp_dom_sf"/>
</dbReference>
<protein>
    <recommendedName>
        <fullName evidence="5 11">Phosphoribosylaminoimidazole carboxylase</fullName>
        <ecNumber evidence="4 11">4.1.1.21</ecNumber>
    </recommendedName>
</protein>
<dbReference type="Gene3D" id="3.30.1490.20">
    <property type="entry name" value="ATP-grasp fold, A domain"/>
    <property type="match status" value="1"/>
</dbReference>
<dbReference type="InterPro" id="IPR003135">
    <property type="entry name" value="ATP-grasp_carboxylate-amine"/>
</dbReference>
<evidence type="ECO:0000313" key="14">
    <source>
        <dbReference type="Proteomes" id="UP000015100"/>
    </source>
</evidence>
<dbReference type="GO" id="GO:0006189">
    <property type="term" value="P:'de novo' IMP biosynthetic process"/>
    <property type="evidence" value="ECO:0007669"/>
    <property type="project" value="UniProtKB-UniRule"/>
</dbReference>
<dbReference type="AlphaFoldDB" id="S7ZYH6"/>
<dbReference type="EC" id="4.1.1.21" evidence="4 11"/>
<name>S7ZYH6_DACHA</name>
<evidence type="ECO:0000256" key="6">
    <source>
        <dbReference type="ARBA" id="ARBA00022741"/>
    </source>
</evidence>
<keyword evidence="6 11" id="KW-0547">Nucleotide-binding</keyword>
<dbReference type="HAMAP" id="MF_01929">
    <property type="entry name" value="PurE_classI"/>
    <property type="match status" value="1"/>
</dbReference>
<reference evidence="14" key="2">
    <citation type="submission" date="2013-04" db="EMBL/GenBank/DDBJ databases">
        <title>Genomic mechanisms accounting for the adaptation to parasitism in nematode-trapping fungi.</title>
        <authorList>
            <person name="Ahren D.G."/>
        </authorList>
    </citation>
    <scope>NUCLEOTIDE SEQUENCE [LARGE SCALE GENOMIC DNA]</scope>
    <source>
        <strain evidence="14">CBS 200.50</strain>
    </source>
</reference>
<keyword evidence="8 11" id="KW-0210">Decarboxylase</keyword>
<dbReference type="HOGENOM" id="CLU_011534_3_1_1"/>
<organism evidence="13 14">
    <name type="scientific">Dactylellina haptotyla (strain CBS 200.50)</name>
    <name type="common">Nematode-trapping fungus</name>
    <name type="synonym">Monacrosporium haptotylum</name>
    <dbReference type="NCBI Taxonomy" id="1284197"/>
    <lineage>
        <taxon>Eukaryota</taxon>
        <taxon>Fungi</taxon>
        <taxon>Dikarya</taxon>
        <taxon>Ascomycota</taxon>
        <taxon>Pezizomycotina</taxon>
        <taxon>Orbiliomycetes</taxon>
        <taxon>Orbiliales</taxon>
        <taxon>Orbiliaceae</taxon>
        <taxon>Dactylellina</taxon>
    </lineage>
</organism>
<keyword evidence="10 11" id="KW-0456">Lyase</keyword>
<accession>S7ZYH6</accession>
<evidence type="ECO:0000256" key="7">
    <source>
        <dbReference type="ARBA" id="ARBA00022755"/>
    </source>
</evidence>
<dbReference type="eggNOG" id="KOG2835">
    <property type="taxonomic scope" value="Eukaryota"/>
</dbReference>
<dbReference type="Proteomes" id="UP000015100">
    <property type="component" value="Unassembled WGS sequence"/>
</dbReference>
<evidence type="ECO:0000256" key="1">
    <source>
        <dbReference type="ARBA" id="ARBA00001244"/>
    </source>
</evidence>
<proteinExistence type="inferred from homology"/>